<dbReference type="InterPro" id="IPR036259">
    <property type="entry name" value="MFS_trans_sf"/>
</dbReference>
<keyword evidence="4" id="KW-0571">Peptide transport</keyword>
<evidence type="ECO:0000256" key="1">
    <source>
        <dbReference type="ARBA" id="ARBA00004141"/>
    </source>
</evidence>
<dbReference type="GO" id="GO:0022857">
    <property type="term" value="F:transmembrane transporter activity"/>
    <property type="evidence" value="ECO:0007669"/>
    <property type="project" value="InterPro"/>
</dbReference>
<evidence type="ECO:0008006" key="10">
    <source>
        <dbReference type="Google" id="ProtNLM"/>
    </source>
</evidence>
<evidence type="ECO:0000256" key="5">
    <source>
        <dbReference type="ARBA" id="ARBA00022989"/>
    </source>
</evidence>
<reference evidence="8" key="2">
    <citation type="submission" date="2022-06" db="UniProtKB">
        <authorList>
            <consortium name="EnsemblMetazoa"/>
        </authorList>
    </citation>
    <scope>IDENTIFICATION</scope>
    <source>
        <strain evidence="8">DF5081</strain>
    </source>
</reference>
<sequence length="133" mass="14768">VRPNSVSILWSLPQYIIITLGEVLLSVTGLEFAYSQAAPNMKSVLTAMWLLTVFAGNLIDMMISGTRLIPHPALEFFFYSILMVIVMGVFILLAMQYTYVEEQDESDTVSDTEKKGVVVALTEIESGSPDKKE</sequence>
<dbReference type="PANTHER" id="PTHR11654">
    <property type="entry name" value="OLIGOPEPTIDE TRANSPORTER-RELATED"/>
    <property type="match status" value="1"/>
</dbReference>
<dbReference type="Gene3D" id="1.20.1250.20">
    <property type="entry name" value="MFS general substrate transporter like domains"/>
    <property type="match status" value="1"/>
</dbReference>
<keyword evidence="4" id="KW-0653">Protein transport</keyword>
<comment type="similarity">
    <text evidence="2">Belongs to the major facilitator superfamily. Proton-dependent oligopeptide transporter (POT/PTR) (TC 2.A.17) family.</text>
</comment>
<proteinExistence type="inferred from homology"/>
<dbReference type="GO" id="GO:0016020">
    <property type="term" value="C:membrane"/>
    <property type="evidence" value="ECO:0007669"/>
    <property type="project" value="UniProtKB-SubCell"/>
</dbReference>
<keyword evidence="9" id="KW-1185">Reference proteome</keyword>
<organism evidence="8 9">
    <name type="scientific">Caenorhabditis japonica</name>
    <dbReference type="NCBI Taxonomy" id="281687"/>
    <lineage>
        <taxon>Eukaryota</taxon>
        <taxon>Metazoa</taxon>
        <taxon>Ecdysozoa</taxon>
        <taxon>Nematoda</taxon>
        <taxon>Chromadorea</taxon>
        <taxon>Rhabditida</taxon>
        <taxon>Rhabditina</taxon>
        <taxon>Rhabditomorpha</taxon>
        <taxon>Rhabditoidea</taxon>
        <taxon>Rhabditidae</taxon>
        <taxon>Peloderinae</taxon>
        <taxon>Caenorhabditis</taxon>
    </lineage>
</organism>
<reference evidence="9" key="1">
    <citation type="submission" date="2010-08" db="EMBL/GenBank/DDBJ databases">
        <authorList>
            <consortium name="Caenorhabditis japonica Sequencing Consortium"/>
            <person name="Wilson R.K."/>
        </authorList>
    </citation>
    <scope>NUCLEOTIDE SEQUENCE [LARGE SCALE GENOMIC DNA]</scope>
    <source>
        <strain evidence="9">DF5081</strain>
    </source>
</reference>
<evidence type="ECO:0000256" key="6">
    <source>
        <dbReference type="ARBA" id="ARBA00023136"/>
    </source>
</evidence>
<feature type="transmembrane region" description="Helical" evidence="7">
    <location>
        <begin position="76"/>
        <end position="95"/>
    </location>
</feature>
<dbReference type="GO" id="GO:0015833">
    <property type="term" value="P:peptide transport"/>
    <property type="evidence" value="ECO:0007669"/>
    <property type="project" value="UniProtKB-KW"/>
</dbReference>
<accession>A0A8R1EEI4</accession>
<dbReference type="EnsemblMetazoa" id="CJA34621.1">
    <property type="protein sequence ID" value="CJA34621.1"/>
    <property type="gene ID" value="WBGene00210468"/>
</dbReference>
<evidence type="ECO:0000313" key="9">
    <source>
        <dbReference type="Proteomes" id="UP000005237"/>
    </source>
</evidence>
<keyword evidence="5 7" id="KW-1133">Transmembrane helix</keyword>
<evidence type="ECO:0000256" key="7">
    <source>
        <dbReference type="SAM" id="Phobius"/>
    </source>
</evidence>
<keyword evidence="4" id="KW-0813">Transport</keyword>
<keyword evidence="6 7" id="KW-0472">Membrane</keyword>
<feature type="transmembrane region" description="Helical" evidence="7">
    <location>
        <begin position="12"/>
        <end position="32"/>
    </location>
</feature>
<name>A0A8R1EEI4_CAEJA</name>
<keyword evidence="3 7" id="KW-0812">Transmembrane</keyword>
<dbReference type="InterPro" id="IPR000109">
    <property type="entry name" value="POT_fam"/>
</dbReference>
<evidence type="ECO:0000256" key="3">
    <source>
        <dbReference type="ARBA" id="ARBA00022692"/>
    </source>
</evidence>
<dbReference type="AlphaFoldDB" id="A0A8R1EEI4"/>
<evidence type="ECO:0000256" key="2">
    <source>
        <dbReference type="ARBA" id="ARBA00005982"/>
    </source>
</evidence>
<protein>
    <recommendedName>
        <fullName evidence="10">Peptide transporter family 1</fullName>
    </recommendedName>
</protein>
<evidence type="ECO:0000313" key="8">
    <source>
        <dbReference type="EnsemblMetazoa" id="CJA34621.1"/>
    </source>
</evidence>
<comment type="subcellular location">
    <subcellularLocation>
        <location evidence="1">Membrane</location>
        <topology evidence="1">Multi-pass membrane protein</topology>
    </subcellularLocation>
</comment>
<dbReference type="Pfam" id="PF00854">
    <property type="entry name" value="PTR2"/>
    <property type="match status" value="1"/>
</dbReference>
<dbReference type="Proteomes" id="UP000005237">
    <property type="component" value="Unassembled WGS sequence"/>
</dbReference>
<evidence type="ECO:0000256" key="4">
    <source>
        <dbReference type="ARBA" id="ARBA00022856"/>
    </source>
</evidence>
<feature type="transmembrane region" description="Helical" evidence="7">
    <location>
        <begin position="44"/>
        <end position="64"/>
    </location>
</feature>